<dbReference type="InterPro" id="IPR018062">
    <property type="entry name" value="HTH_AraC-typ_CS"/>
</dbReference>
<dbReference type="PANTHER" id="PTHR43280:SF2">
    <property type="entry name" value="HTH-TYPE TRANSCRIPTIONAL REGULATOR EXSA"/>
    <property type="match status" value="1"/>
</dbReference>
<proteinExistence type="predicted"/>
<dbReference type="Gene3D" id="1.10.10.60">
    <property type="entry name" value="Homeodomain-like"/>
    <property type="match status" value="2"/>
</dbReference>
<keyword evidence="2" id="KW-0238">DNA-binding</keyword>
<dbReference type="RefSeq" id="WP_378110663.1">
    <property type="nucleotide sequence ID" value="NZ_JBHSNC010000012.1"/>
</dbReference>
<evidence type="ECO:0000256" key="2">
    <source>
        <dbReference type="ARBA" id="ARBA00023125"/>
    </source>
</evidence>
<reference evidence="6" key="1">
    <citation type="journal article" date="2019" name="Int. J. Syst. Evol. Microbiol.">
        <title>The Global Catalogue of Microorganisms (GCM) 10K type strain sequencing project: providing services to taxonomists for standard genome sequencing and annotation.</title>
        <authorList>
            <consortium name="The Broad Institute Genomics Platform"/>
            <consortium name="The Broad Institute Genome Sequencing Center for Infectious Disease"/>
            <person name="Wu L."/>
            <person name="Ma J."/>
        </authorList>
    </citation>
    <scope>NUCLEOTIDE SEQUENCE [LARGE SCALE GENOMIC DNA]</scope>
    <source>
        <strain evidence="6">CGMCC 1.18578</strain>
    </source>
</reference>
<dbReference type="SMART" id="SM00342">
    <property type="entry name" value="HTH_ARAC"/>
    <property type="match status" value="1"/>
</dbReference>
<dbReference type="SUPFAM" id="SSF46689">
    <property type="entry name" value="Homeodomain-like"/>
    <property type="match status" value="2"/>
</dbReference>
<evidence type="ECO:0000259" key="4">
    <source>
        <dbReference type="PROSITE" id="PS01124"/>
    </source>
</evidence>
<evidence type="ECO:0000256" key="1">
    <source>
        <dbReference type="ARBA" id="ARBA00023015"/>
    </source>
</evidence>
<sequence length="134" mass="15699">MSTFLDLNRSLVAALQAVDNEMNANEPDSHPFVEEAKLLLQQEYGDGVCLKTIAKKLYVNPAYLGRLFKSYQSVTFNEYLIQVRMEKAKELLKTTDMKIYEIAHEIGYRQLDWFYKKFKEYTGYSAKEFKGKQM</sequence>
<keyword evidence="3" id="KW-0804">Transcription</keyword>
<dbReference type="PROSITE" id="PS00041">
    <property type="entry name" value="HTH_ARAC_FAMILY_1"/>
    <property type="match status" value="1"/>
</dbReference>
<comment type="caution">
    <text evidence="5">The sequence shown here is derived from an EMBL/GenBank/DDBJ whole genome shotgun (WGS) entry which is preliminary data.</text>
</comment>
<dbReference type="Pfam" id="PF12833">
    <property type="entry name" value="HTH_18"/>
    <property type="match status" value="1"/>
</dbReference>
<evidence type="ECO:0000313" key="5">
    <source>
        <dbReference type="EMBL" id="MFC5528684.1"/>
    </source>
</evidence>
<feature type="domain" description="HTH araC/xylS-type" evidence="4">
    <location>
        <begin position="34"/>
        <end position="132"/>
    </location>
</feature>
<dbReference type="PANTHER" id="PTHR43280">
    <property type="entry name" value="ARAC-FAMILY TRANSCRIPTIONAL REGULATOR"/>
    <property type="match status" value="1"/>
</dbReference>
<keyword evidence="6" id="KW-1185">Reference proteome</keyword>
<dbReference type="InterPro" id="IPR018060">
    <property type="entry name" value="HTH_AraC"/>
</dbReference>
<dbReference type="PROSITE" id="PS01124">
    <property type="entry name" value="HTH_ARAC_FAMILY_2"/>
    <property type="match status" value="1"/>
</dbReference>
<gene>
    <name evidence="5" type="ORF">ACFPQ4_04350</name>
</gene>
<organism evidence="5 6">
    <name type="scientific">Cohnella yongneupensis</name>
    <dbReference type="NCBI Taxonomy" id="425006"/>
    <lineage>
        <taxon>Bacteria</taxon>
        <taxon>Bacillati</taxon>
        <taxon>Bacillota</taxon>
        <taxon>Bacilli</taxon>
        <taxon>Bacillales</taxon>
        <taxon>Paenibacillaceae</taxon>
        <taxon>Cohnella</taxon>
    </lineage>
</organism>
<dbReference type="InterPro" id="IPR009057">
    <property type="entry name" value="Homeodomain-like_sf"/>
</dbReference>
<dbReference type="Proteomes" id="UP001596108">
    <property type="component" value="Unassembled WGS sequence"/>
</dbReference>
<protein>
    <submittedName>
        <fullName evidence="5">Helix-turn-helix transcriptional regulator</fullName>
    </submittedName>
</protein>
<evidence type="ECO:0000256" key="3">
    <source>
        <dbReference type="ARBA" id="ARBA00023163"/>
    </source>
</evidence>
<evidence type="ECO:0000313" key="6">
    <source>
        <dbReference type="Proteomes" id="UP001596108"/>
    </source>
</evidence>
<keyword evidence="1" id="KW-0805">Transcription regulation</keyword>
<dbReference type="EMBL" id="JBHSNC010000012">
    <property type="protein sequence ID" value="MFC5528684.1"/>
    <property type="molecule type" value="Genomic_DNA"/>
</dbReference>
<accession>A0ABW0R0E9</accession>
<name>A0ABW0R0E9_9BACL</name>